<evidence type="ECO:0000313" key="3">
    <source>
        <dbReference type="EMBL" id="AHM03058.1"/>
    </source>
</evidence>
<dbReference type="EMBL" id="CP004372">
    <property type="protein sequence ID" value="AHM03058.1"/>
    <property type="molecule type" value="Genomic_DNA"/>
</dbReference>
<evidence type="ECO:0000259" key="2">
    <source>
        <dbReference type="Pfam" id="PF09037"/>
    </source>
</evidence>
<gene>
    <name evidence="3" type="ORF">roselon_00619</name>
</gene>
<evidence type="ECO:0000256" key="1">
    <source>
        <dbReference type="SAM" id="MobiDB-lite"/>
    </source>
</evidence>
<feature type="region of interest" description="Disordered" evidence="1">
    <location>
        <begin position="1"/>
        <end position="23"/>
    </location>
</feature>
<dbReference type="STRING" id="1294273.roselon_00619"/>
<accession>W8RPU6</accession>
<dbReference type="HOGENOM" id="CLU_965933_0_0_5"/>
<proteinExistence type="predicted"/>
<dbReference type="KEGG" id="red:roselon_00619"/>
<organism evidence="3 4">
    <name type="scientific">Roseicyclus elongatus DSM 19469</name>
    <dbReference type="NCBI Taxonomy" id="1294273"/>
    <lineage>
        <taxon>Bacteria</taxon>
        <taxon>Pseudomonadati</taxon>
        <taxon>Pseudomonadota</taxon>
        <taxon>Alphaproteobacteria</taxon>
        <taxon>Rhodobacterales</taxon>
        <taxon>Roseobacteraceae</taxon>
        <taxon>Roseicyclus</taxon>
    </lineage>
</organism>
<sequence>MGEQVGGTIEDYFTRSQENPARREKIQARPLPTRKLVIYFTPRSGSSWLTDLIGQSRHLGAGNEVFNPNFTPQIANGIQALGRDDYILQVQKWFCSPNGVFSFEVTAHQLGRLFPDPTPFMDTFNDASCVPLWLIRRDIVAQGVSLAKMVRTKIAHSPETDGQDDRKLDSGFDYDADEIKRWITHILNAERRNEALFQDYGIAPFRLCYEDMMHAGPEAVRRRLAELAQLRDPGWPELTLRHEKLGTSQNRAYADRFRKDRADLVAKIEAERAPMLARLQAI</sequence>
<dbReference type="OrthoDB" id="7855004at2"/>
<dbReference type="AlphaFoldDB" id="W8RPU6"/>
<dbReference type="Gene3D" id="3.40.50.300">
    <property type="entry name" value="P-loop containing nucleotide triphosphate hydrolases"/>
    <property type="match status" value="1"/>
</dbReference>
<name>W8RPU6_9RHOB</name>
<dbReference type="SUPFAM" id="SSF52540">
    <property type="entry name" value="P-loop containing nucleoside triphosphate hydrolases"/>
    <property type="match status" value="1"/>
</dbReference>
<evidence type="ECO:0000313" key="4">
    <source>
        <dbReference type="Proteomes" id="UP000019593"/>
    </source>
</evidence>
<keyword evidence="4" id="KW-1185">Reference proteome</keyword>
<dbReference type="InterPro" id="IPR024628">
    <property type="entry name" value="Sulfotransferase_Stf0_dom"/>
</dbReference>
<feature type="domain" description="Sulphotransferase Stf0" evidence="2">
    <location>
        <begin position="107"/>
        <end position="260"/>
    </location>
</feature>
<dbReference type="eggNOG" id="COG4424">
    <property type="taxonomic scope" value="Bacteria"/>
</dbReference>
<dbReference type="Pfam" id="PF09037">
    <property type="entry name" value="Sulphotransf"/>
    <property type="match status" value="1"/>
</dbReference>
<dbReference type="RefSeq" id="WP_025310952.1">
    <property type="nucleotide sequence ID" value="NZ_CP004372.1"/>
</dbReference>
<dbReference type="Proteomes" id="UP000019593">
    <property type="component" value="Chromosome"/>
</dbReference>
<reference evidence="3 4" key="1">
    <citation type="submission" date="2013-03" db="EMBL/GenBank/DDBJ databases">
        <authorList>
            <person name="Fiebig A."/>
            <person name="Goeker M."/>
            <person name="Klenk H.-P.P."/>
        </authorList>
    </citation>
    <scope>NUCLEOTIDE SEQUENCE [LARGE SCALE GENOMIC DNA]</scope>
    <source>
        <strain evidence="4">DSM 19469</strain>
    </source>
</reference>
<protein>
    <recommendedName>
        <fullName evidence="2">Sulphotransferase Stf0 domain-containing protein</fullName>
    </recommendedName>
</protein>
<dbReference type="InterPro" id="IPR027417">
    <property type="entry name" value="P-loop_NTPase"/>
</dbReference>